<evidence type="ECO:0000256" key="5">
    <source>
        <dbReference type="ARBA" id="ARBA00023294"/>
    </source>
</evidence>
<comment type="similarity">
    <text evidence="6">Belongs to the Aux/IAA family.</text>
</comment>
<keyword evidence="2 6" id="KW-0805">Transcription regulation</keyword>
<dbReference type="InterPro" id="IPR033389">
    <property type="entry name" value="AUX/IAA_dom"/>
</dbReference>
<comment type="subunit">
    <text evidence="6">Homodimers and heterodimers.</text>
</comment>
<dbReference type="EMBL" id="GBRH01218590">
    <property type="protein sequence ID" value="JAD79305.1"/>
    <property type="molecule type" value="Transcribed_RNA"/>
</dbReference>
<dbReference type="GO" id="GO:0006355">
    <property type="term" value="P:regulation of DNA-templated transcription"/>
    <property type="evidence" value="ECO:0007669"/>
    <property type="project" value="InterPro"/>
</dbReference>
<evidence type="ECO:0000256" key="2">
    <source>
        <dbReference type="ARBA" id="ARBA00023015"/>
    </source>
</evidence>
<reference evidence="8" key="2">
    <citation type="journal article" date="2015" name="Data Brief">
        <title>Shoot transcriptome of the giant reed, Arundo donax.</title>
        <authorList>
            <person name="Barrero R.A."/>
            <person name="Guerrero F.D."/>
            <person name="Moolhuijzen P."/>
            <person name="Goolsby J.A."/>
            <person name="Tidwell J."/>
            <person name="Bellgard S.E."/>
            <person name="Bellgard M.I."/>
        </authorList>
    </citation>
    <scope>NUCLEOTIDE SEQUENCE</scope>
    <source>
        <tissue evidence="8">Shoot tissue taken approximately 20 cm above the soil surface</tissue>
    </source>
</reference>
<dbReference type="Pfam" id="PF02309">
    <property type="entry name" value="AUX_IAA"/>
    <property type="match status" value="1"/>
</dbReference>
<dbReference type="Gene3D" id="3.10.20.90">
    <property type="entry name" value="Phosphatidylinositol 3-kinase Catalytic Subunit, Chain A, domain 1"/>
    <property type="match status" value="1"/>
</dbReference>
<keyword evidence="5 6" id="KW-0927">Auxin signaling pathway</keyword>
<evidence type="ECO:0000313" key="8">
    <source>
        <dbReference type="EMBL" id="JAD79305.1"/>
    </source>
</evidence>
<keyword evidence="4 6" id="KW-0539">Nucleus</keyword>
<proteinExistence type="inferred from homology"/>
<protein>
    <recommendedName>
        <fullName evidence="6">Auxin-responsive protein</fullName>
    </recommendedName>
</protein>
<dbReference type="InterPro" id="IPR053793">
    <property type="entry name" value="PB1-like"/>
</dbReference>
<keyword evidence="6" id="KW-0678">Repressor</keyword>
<dbReference type="GO" id="GO:0009734">
    <property type="term" value="P:auxin-activated signaling pathway"/>
    <property type="evidence" value="ECO:0007669"/>
    <property type="project" value="UniProtKB-UniRule"/>
</dbReference>
<dbReference type="FunFam" id="3.10.20.90:FF:000047">
    <property type="entry name" value="Auxin response factor"/>
    <property type="match status" value="1"/>
</dbReference>
<reference evidence="8" key="1">
    <citation type="submission" date="2014-09" db="EMBL/GenBank/DDBJ databases">
        <authorList>
            <person name="Magalhaes I.L.F."/>
            <person name="Oliveira U."/>
            <person name="Santos F.R."/>
            <person name="Vidigal T.H.D.A."/>
            <person name="Brescovit A.D."/>
            <person name="Santos A.J."/>
        </authorList>
    </citation>
    <scope>NUCLEOTIDE SEQUENCE</scope>
    <source>
        <tissue evidence="8">Shoot tissue taken approximately 20 cm above the soil surface</tissue>
    </source>
</reference>
<evidence type="ECO:0000256" key="4">
    <source>
        <dbReference type="ARBA" id="ARBA00023242"/>
    </source>
</evidence>
<comment type="function">
    <text evidence="6">Aux/IAA proteins are short-lived transcriptional factors that function as repressors of early auxin response genes at low auxin concentrations.</text>
</comment>
<evidence type="ECO:0000256" key="6">
    <source>
        <dbReference type="RuleBase" id="RU004549"/>
    </source>
</evidence>
<name>A0A0A9D0Y4_ARUDO</name>
<organism evidence="8">
    <name type="scientific">Arundo donax</name>
    <name type="common">Giant reed</name>
    <name type="synonym">Donax arundinaceus</name>
    <dbReference type="NCBI Taxonomy" id="35708"/>
    <lineage>
        <taxon>Eukaryota</taxon>
        <taxon>Viridiplantae</taxon>
        <taxon>Streptophyta</taxon>
        <taxon>Embryophyta</taxon>
        <taxon>Tracheophyta</taxon>
        <taxon>Spermatophyta</taxon>
        <taxon>Magnoliopsida</taxon>
        <taxon>Liliopsida</taxon>
        <taxon>Poales</taxon>
        <taxon>Poaceae</taxon>
        <taxon>PACMAD clade</taxon>
        <taxon>Arundinoideae</taxon>
        <taxon>Arundineae</taxon>
        <taxon>Arundo</taxon>
    </lineage>
</organism>
<dbReference type="SUPFAM" id="SSF54277">
    <property type="entry name" value="CAD &amp; PB1 domains"/>
    <property type="match status" value="1"/>
</dbReference>
<comment type="subcellular location">
    <subcellularLocation>
        <location evidence="1 6">Nucleus</location>
    </subcellularLocation>
</comment>
<accession>A0A0A9D0Y4</accession>
<sequence length="159" mass="18053">MLSHSFGVADMAFNSIDSSINDAPLLNRNSWAPSPAHQRMRTYTKVHKRGAVGRSIDINRYSGYDELKHDIARMFGIEGQLSDQNRVGWKLVYEDHEKDVLLVGDDPWEDFVNCVRCIRILSPQEEMQMRLIGDFGDSFLPNQACSSSDGGQPWRFTGD</sequence>
<evidence type="ECO:0000259" key="7">
    <source>
        <dbReference type="PROSITE" id="PS51745"/>
    </source>
</evidence>
<dbReference type="PROSITE" id="PS51745">
    <property type="entry name" value="PB1"/>
    <property type="match status" value="1"/>
</dbReference>
<evidence type="ECO:0000256" key="1">
    <source>
        <dbReference type="ARBA" id="ARBA00004123"/>
    </source>
</evidence>
<dbReference type="AlphaFoldDB" id="A0A0A9D0Y4"/>
<dbReference type="GO" id="GO:0003677">
    <property type="term" value="F:DNA binding"/>
    <property type="evidence" value="ECO:0007669"/>
    <property type="project" value="InterPro"/>
</dbReference>
<feature type="domain" description="PB1" evidence="7">
    <location>
        <begin position="41"/>
        <end position="125"/>
    </location>
</feature>
<keyword evidence="3 6" id="KW-0804">Transcription</keyword>
<evidence type="ECO:0000256" key="3">
    <source>
        <dbReference type="ARBA" id="ARBA00023163"/>
    </source>
</evidence>
<dbReference type="PANTHER" id="PTHR31384">
    <property type="entry name" value="AUXIN RESPONSE FACTOR 4-RELATED"/>
    <property type="match status" value="1"/>
</dbReference>
<dbReference type="InterPro" id="IPR044835">
    <property type="entry name" value="ARF_plant"/>
</dbReference>
<dbReference type="PANTHER" id="PTHR31384:SF163">
    <property type="entry name" value="AUXIN RESPONSE FACTOR 21"/>
    <property type="match status" value="1"/>
</dbReference>
<dbReference type="GO" id="GO:0005634">
    <property type="term" value="C:nucleus"/>
    <property type="evidence" value="ECO:0007669"/>
    <property type="project" value="UniProtKB-SubCell"/>
</dbReference>